<feature type="non-terminal residue" evidence="1">
    <location>
        <position position="129"/>
    </location>
</feature>
<evidence type="ECO:0000313" key="1">
    <source>
        <dbReference type="EMBL" id="KJA24750.1"/>
    </source>
</evidence>
<gene>
    <name evidence="1" type="ORF">HYPSUDRAFT_38415</name>
</gene>
<organism evidence="1 2">
    <name type="scientific">Hypholoma sublateritium (strain FD-334 SS-4)</name>
    <dbReference type="NCBI Taxonomy" id="945553"/>
    <lineage>
        <taxon>Eukaryota</taxon>
        <taxon>Fungi</taxon>
        <taxon>Dikarya</taxon>
        <taxon>Basidiomycota</taxon>
        <taxon>Agaricomycotina</taxon>
        <taxon>Agaricomycetes</taxon>
        <taxon>Agaricomycetidae</taxon>
        <taxon>Agaricales</taxon>
        <taxon>Agaricineae</taxon>
        <taxon>Strophariaceae</taxon>
        <taxon>Hypholoma</taxon>
    </lineage>
</organism>
<reference evidence="2" key="1">
    <citation type="submission" date="2014-04" db="EMBL/GenBank/DDBJ databases">
        <title>Evolutionary Origins and Diversification of the Mycorrhizal Mutualists.</title>
        <authorList>
            <consortium name="DOE Joint Genome Institute"/>
            <consortium name="Mycorrhizal Genomics Consortium"/>
            <person name="Kohler A."/>
            <person name="Kuo A."/>
            <person name="Nagy L.G."/>
            <person name="Floudas D."/>
            <person name="Copeland A."/>
            <person name="Barry K.W."/>
            <person name="Cichocki N."/>
            <person name="Veneault-Fourrey C."/>
            <person name="LaButti K."/>
            <person name="Lindquist E.A."/>
            <person name="Lipzen A."/>
            <person name="Lundell T."/>
            <person name="Morin E."/>
            <person name="Murat C."/>
            <person name="Riley R."/>
            <person name="Ohm R."/>
            <person name="Sun H."/>
            <person name="Tunlid A."/>
            <person name="Henrissat B."/>
            <person name="Grigoriev I.V."/>
            <person name="Hibbett D.S."/>
            <person name="Martin F."/>
        </authorList>
    </citation>
    <scope>NUCLEOTIDE SEQUENCE [LARGE SCALE GENOMIC DNA]</scope>
    <source>
        <strain evidence="2">FD-334 SS-4</strain>
    </source>
</reference>
<feature type="non-terminal residue" evidence="1">
    <location>
        <position position="1"/>
    </location>
</feature>
<protein>
    <submittedName>
        <fullName evidence="1">Uncharacterized protein</fullName>
    </submittedName>
</protein>
<accession>A0A0D2PZJ0</accession>
<evidence type="ECO:0000313" key="2">
    <source>
        <dbReference type="Proteomes" id="UP000054270"/>
    </source>
</evidence>
<sequence>IRHHLRWKAQFLDDEVRTYLLHQRTIALFSSRYHAPALPLSASHMPADPHAHGSSLISISAARPPTVTQRLAIPTAPLQRFRRSPPAARSPLTRCFWQTLISTVRLRLYYIPVHVPAHAHAFVIFTLLA</sequence>
<keyword evidence="2" id="KW-1185">Reference proteome</keyword>
<dbReference type="AlphaFoldDB" id="A0A0D2PZJ0"/>
<dbReference type="EMBL" id="KN817535">
    <property type="protein sequence ID" value="KJA24750.1"/>
    <property type="molecule type" value="Genomic_DNA"/>
</dbReference>
<proteinExistence type="predicted"/>
<name>A0A0D2PZJ0_HYPSF</name>
<dbReference type="Proteomes" id="UP000054270">
    <property type="component" value="Unassembled WGS sequence"/>
</dbReference>